<dbReference type="AlphaFoldDB" id="A0AAD7WJV0"/>
<dbReference type="EMBL" id="JAINUG010000083">
    <property type="protein sequence ID" value="KAJ8399493.1"/>
    <property type="molecule type" value="Genomic_DNA"/>
</dbReference>
<organism evidence="1 2">
    <name type="scientific">Aldrovandia affinis</name>
    <dbReference type="NCBI Taxonomy" id="143900"/>
    <lineage>
        <taxon>Eukaryota</taxon>
        <taxon>Metazoa</taxon>
        <taxon>Chordata</taxon>
        <taxon>Craniata</taxon>
        <taxon>Vertebrata</taxon>
        <taxon>Euteleostomi</taxon>
        <taxon>Actinopterygii</taxon>
        <taxon>Neopterygii</taxon>
        <taxon>Teleostei</taxon>
        <taxon>Notacanthiformes</taxon>
        <taxon>Halosauridae</taxon>
        <taxon>Aldrovandia</taxon>
    </lineage>
</organism>
<proteinExistence type="predicted"/>
<dbReference type="Proteomes" id="UP001221898">
    <property type="component" value="Unassembled WGS sequence"/>
</dbReference>
<sequence length="72" mass="8231">MFCMRSQDVCIHIGGYKMFAKLYAVIGCITECIELFCVIVSSGAEMPWLNSRIHFHIRGLDKSLSLAWQSHH</sequence>
<comment type="caution">
    <text evidence="1">The sequence shown here is derived from an EMBL/GenBank/DDBJ whole genome shotgun (WGS) entry which is preliminary data.</text>
</comment>
<evidence type="ECO:0000313" key="2">
    <source>
        <dbReference type="Proteomes" id="UP001221898"/>
    </source>
</evidence>
<evidence type="ECO:0000313" key="1">
    <source>
        <dbReference type="EMBL" id="KAJ8399493.1"/>
    </source>
</evidence>
<accession>A0AAD7WJV0</accession>
<name>A0AAD7WJV0_9TELE</name>
<protein>
    <submittedName>
        <fullName evidence="1">Uncharacterized protein</fullName>
    </submittedName>
</protein>
<keyword evidence="2" id="KW-1185">Reference proteome</keyword>
<gene>
    <name evidence="1" type="ORF">AAFF_G00412050</name>
</gene>
<reference evidence="1" key="1">
    <citation type="journal article" date="2023" name="Science">
        <title>Genome structures resolve the early diversification of teleost fishes.</title>
        <authorList>
            <person name="Parey E."/>
            <person name="Louis A."/>
            <person name="Montfort J."/>
            <person name="Bouchez O."/>
            <person name="Roques C."/>
            <person name="Iampietro C."/>
            <person name="Lluch J."/>
            <person name="Castinel A."/>
            <person name="Donnadieu C."/>
            <person name="Desvignes T."/>
            <person name="Floi Bucao C."/>
            <person name="Jouanno E."/>
            <person name="Wen M."/>
            <person name="Mejri S."/>
            <person name="Dirks R."/>
            <person name="Jansen H."/>
            <person name="Henkel C."/>
            <person name="Chen W.J."/>
            <person name="Zahm M."/>
            <person name="Cabau C."/>
            <person name="Klopp C."/>
            <person name="Thompson A.W."/>
            <person name="Robinson-Rechavi M."/>
            <person name="Braasch I."/>
            <person name="Lecointre G."/>
            <person name="Bobe J."/>
            <person name="Postlethwait J.H."/>
            <person name="Berthelot C."/>
            <person name="Roest Crollius H."/>
            <person name="Guiguen Y."/>
        </authorList>
    </citation>
    <scope>NUCLEOTIDE SEQUENCE</scope>
    <source>
        <strain evidence="1">NC1722</strain>
    </source>
</reference>